<evidence type="ECO:0000313" key="3">
    <source>
        <dbReference type="Proteomes" id="UP000183053"/>
    </source>
</evidence>
<reference evidence="3" key="1">
    <citation type="submission" date="2016-10" db="EMBL/GenBank/DDBJ databases">
        <authorList>
            <person name="Varghese N."/>
            <person name="Submissions S."/>
        </authorList>
    </citation>
    <scope>NUCLEOTIDE SEQUENCE [LARGE SCALE GENOMIC DNA]</scope>
    <source>
        <strain evidence="3">DSM 44142</strain>
    </source>
</reference>
<keyword evidence="1" id="KW-1133">Transmembrane helix</keyword>
<dbReference type="Proteomes" id="UP000183053">
    <property type="component" value="Unassembled WGS sequence"/>
</dbReference>
<organism evidence="2 3">
    <name type="scientific">Tsukamurella pulmonis</name>
    <dbReference type="NCBI Taxonomy" id="47312"/>
    <lineage>
        <taxon>Bacteria</taxon>
        <taxon>Bacillati</taxon>
        <taxon>Actinomycetota</taxon>
        <taxon>Actinomycetes</taxon>
        <taxon>Mycobacteriales</taxon>
        <taxon>Tsukamurellaceae</taxon>
        <taxon>Tsukamurella</taxon>
    </lineage>
</organism>
<dbReference type="AlphaFoldDB" id="A0A1H1CX10"/>
<feature type="transmembrane region" description="Helical" evidence="1">
    <location>
        <begin position="141"/>
        <end position="166"/>
    </location>
</feature>
<feature type="transmembrane region" description="Helical" evidence="1">
    <location>
        <begin position="105"/>
        <end position="135"/>
    </location>
</feature>
<proteinExistence type="predicted"/>
<evidence type="ECO:0000256" key="1">
    <source>
        <dbReference type="SAM" id="Phobius"/>
    </source>
</evidence>
<gene>
    <name evidence="2" type="ORF">SAMN04489765_1415</name>
</gene>
<sequence>MTAPEADLHRVVASMQWTLYKRRSTGGRLAVTIVLGILGTLAALGLVLGAVAAGLERSSSAAAYIAATLVGIGVLWAYLPALSGFSDNTLQPRQFTLLPLQPGPLARALFLASLIGVPVPLTALAFLSVIGYAAARAPLTLVLAAPAALLTVVLVVALSRVISLTLSQAVRTRRGREAALLLFVAGFCVLYAGQFLLNKLLATAGDDGPRIALAIPFAWGIAAVERAVDGQWGIALGAVAGLAALDAALLAAWQSLVRRLFAGAVPVPTSSRSGRERRGRLRGGWRAGPRGAVVARELSLWGGDVRRRYQLMAPIAFGIMSGVLPLFVDDFPFDARWGAWMVLLMAVMSGLNLYGLDGRSFWHIAMIPRAAGADVRGRQLAWALVIAPIAVLPVIIVRAFGDDPLDRLAVPAAVTVCAIGVGAGLVVLASAAAPYPVPEARKMMSVATRNSSSGAAIGWAFASAGILVVTVGPCALLGALLPGAASWIAVPVAAAVGGAGWWLLGRSAVQRLQRSPDQIHYAVTRA</sequence>
<keyword evidence="1" id="KW-0472">Membrane</keyword>
<feature type="transmembrane region" description="Helical" evidence="1">
    <location>
        <begin position="232"/>
        <end position="253"/>
    </location>
</feature>
<dbReference type="EMBL" id="FNLF01000002">
    <property type="protein sequence ID" value="SDQ68579.1"/>
    <property type="molecule type" value="Genomic_DNA"/>
</dbReference>
<feature type="transmembrane region" description="Helical" evidence="1">
    <location>
        <begin position="309"/>
        <end position="328"/>
    </location>
</feature>
<dbReference type="STRING" id="47312.SAMN04489765_1415"/>
<protein>
    <submittedName>
        <fullName evidence="2">ABC-2 type transport system permease protein</fullName>
    </submittedName>
</protein>
<feature type="transmembrane region" description="Helical" evidence="1">
    <location>
        <begin position="484"/>
        <end position="504"/>
    </location>
</feature>
<feature type="transmembrane region" description="Helical" evidence="1">
    <location>
        <begin position="61"/>
        <end position="85"/>
    </location>
</feature>
<feature type="transmembrane region" description="Helical" evidence="1">
    <location>
        <begin position="412"/>
        <end position="435"/>
    </location>
</feature>
<accession>A0A1H1CX10</accession>
<name>A0A1H1CX10_9ACTN</name>
<keyword evidence="3" id="KW-1185">Reference proteome</keyword>
<feature type="transmembrane region" description="Helical" evidence="1">
    <location>
        <begin position="29"/>
        <end position="55"/>
    </location>
</feature>
<feature type="transmembrane region" description="Helical" evidence="1">
    <location>
        <begin position="340"/>
        <end position="359"/>
    </location>
</feature>
<feature type="transmembrane region" description="Helical" evidence="1">
    <location>
        <begin position="380"/>
        <end position="400"/>
    </location>
</feature>
<keyword evidence="1" id="KW-0812">Transmembrane</keyword>
<evidence type="ECO:0000313" key="2">
    <source>
        <dbReference type="EMBL" id="SDQ68579.1"/>
    </source>
</evidence>
<feature type="transmembrane region" description="Helical" evidence="1">
    <location>
        <begin position="456"/>
        <end position="478"/>
    </location>
</feature>
<feature type="transmembrane region" description="Helical" evidence="1">
    <location>
        <begin position="178"/>
        <end position="197"/>
    </location>
</feature>